<dbReference type="GO" id="GO:0003682">
    <property type="term" value="F:chromatin binding"/>
    <property type="evidence" value="ECO:0007669"/>
    <property type="project" value="InterPro"/>
</dbReference>
<dbReference type="EMBL" id="GG663735">
    <property type="protein sequence ID" value="EEH60015.1"/>
    <property type="molecule type" value="Genomic_DNA"/>
</dbReference>
<evidence type="ECO:0000259" key="5">
    <source>
        <dbReference type="PROSITE" id="PS50016"/>
    </source>
</evidence>
<dbReference type="SUPFAM" id="SSF57903">
    <property type="entry name" value="FYVE/PHD zinc finger"/>
    <property type="match status" value="1"/>
</dbReference>
<feature type="domain" description="PHD-type" evidence="5">
    <location>
        <begin position="88"/>
        <end position="139"/>
    </location>
</feature>
<dbReference type="AlphaFoldDB" id="C1MGF2"/>
<sequence length="149" mass="17629">MRKNKVEVMVQWYYRPEDAIGGRKGFHGERELFLSDHKDWVAPDSINDKCQVHTLKQYQSLHVVSDVDYFCRFSYNVKKAEYRPARVPVYCVCEMPYNPDRFMVECEACTDWIHPECLRMTKAEVEVMTHFVCPDCTKRHQSEGKRGTP</sequence>
<dbReference type="Gene3D" id="3.30.40.10">
    <property type="entry name" value="Zinc/RING finger domain, C3HC4 (zinc finger)"/>
    <property type="match status" value="1"/>
</dbReference>
<dbReference type="RefSeq" id="XP_003054763.1">
    <property type="nucleotide sequence ID" value="XM_003054717.1"/>
</dbReference>
<reference evidence="7 8" key="1">
    <citation type="journal article" date="2009" name="Science">
        <title>Green evolution and dynamic adaptations revealed by genomes of the marine picoeukaryotes Micromonas.</title>
        <authorList>
            <person name="Worden A.Z."/>
            <person name="Lee J.H."/>
            <person name="Mock T."/>
            <person name="Rouze P."/>
            <person name="Simmons M.P."/>
            <person name="Aerts A.L."/>
            <person name="Allen A.E."/>
            <person name="Cuvelier M.L."/>
            <person name="Derelle E."/>
            <person name="Everett M.V."/>
            <person name="Foulon E."/>
            <person name="Grimwood J."/>
            <person name="Gundlach H."/>
            <person name="Henrissat B."/>
            <person name="Napoli C."/>
            <person name="McDonald S.M."/>
            <person name="Parker M.S."/>
            <person name="Rombauts S."/>
            <person name="Salamov A."/>
            <person name="Von Dassow P."/>
            <person name="Badger J.H."/>
            <person name="Coutinho P.M."/>
            <person name="Demir E."/>
            <person name="Dubchak I."/>
            <person name="Gentemann C."/>
            <person name="Eikrem W."/>
            <person name="Gready J.E."/>
            <person name="John U."/>
            <person name="Lanier W."/>
            <person name="Lindquist E.A."/>
            <person name="Lucas S."/>
            <person name="Mayer K.F."/>
            <person name="Moreau H."/>
            <person name="Not F."/>
            <person name="Otillar R."/>
            <person name="Panaud O."/>
            <person name="Pangilinan J."/>
            <person name="Paulsen I."/>
            <person name="Piegu B."/>
            <person name="Poliakov A."/>
            <person name="Robbens S."/>
            <person name="Schmutz J."/>
            <person name="Toulza E."/>
            <person name="Wyss T."/>
            <person name="Zelensky A."/>
            <person name="Zhou K."/>
            <person name="Armbrust E.V."/>
            <person name="Bhattacharya D."/>
            <person name="Goodenough U.W."/>
            <person name="Van de Peer Y."/>
            <person name="Grigoriev I.V."/>
        </authorList>
    </citation>
    <scope>NUCLEOTIDE SEQUENCE [LARGE SCALE GENOMIC DNA]</scope>
    <source>
        <strain evidence="7 8">CCMP1545</strain>
    </source>
</reference>
<dbReference type="Pfam" id="PF01426">
    <property type="entry name" value="BAH"/>
    <property type="match status" value="1"/>
</dbReference>
<accession>C1MGF2</accession>
<dbReference type="Pfam" id="PF00628">
    <property type="entry name" value="PHD"/>
    <property type="match status" value="1"/>
</dbReference>
<dbReference type="InterPro" id="IPR001965">
    <property type="entry name" value="Znf_PHD"/>
</dbReference>
<evidence type="ECO:0000256" key="3">
    <source>
        <dbReference type="ARBA" id="ARBA00022833"/>
    </source>
</evidence>
<keyword evidence="8" id="KW-1185">Reference proteome</keyword>
<dbReference type="InterPro" id="IPR013083">
    <property type="entry name" value="Znf_RING/FYVE/PHD"/>
</dbReference>
<dbReference type="KEGG" id="mpp:MICPUCDRAFT_30544"/>
<dbReference type="eggNOG" id="KOG1886">
    <property type="taxonomic scope" value="Eukaryota"/>
</dbReference>
<dbReference type="InterPro" id="IPR001025">
    <property type="entry name" value="BAH_dom"/>
</dbReference>
<dbReference type="GO" id="GO:0008270">
    <property type="term" value="F:zinc ion binding"/>
    <property type="evidence" value="ECO:0007669"/>
    <property type="project" value="UniProtKB-KW"/>
</dbReference>
<dbReference type="PANTHER" id="PTHR46364">
    <property type="entry name" value="OS08G0421900 PROTEIN"/>
    <property type="match status" value="1"/>
</dbReference>
<evidence type="ECO:0000256" key="4">
    <source>
        <dbReference type="PROSITE-ProRule" id="PRU00146"/>
    </source>
</evidence>
<evidence type="ECO:0000313" key="8">
    <source>
        <dbReference type="Proteomes" id="UP000001876"/>
    </source>
</evidence>
<dbReference type="OMA" id="NQKEFHC"/>
<dbReference type="PROSITE" id="PS51038">
    <property type="entry name" value="BAH"/>
    <property type="match status" value="1"/>
</dbReference>
<keyword evidence="1" id="KW-0479">Metal-binding</keyword>
<dbReference type="Gene3D" id="2.30.30.490">
    <property type="match status" value="1"/>
</dbReference>
<proteinExistence type="predicted"/>
<dbReference type="STRING" id="564608.C1MGF2"/>
<protein>
    <submittedName>
        <fullName evidence="7">Bah-phd domain-containing protein</fullName>
    </submittedName>
</protein>
<dbReference type="SMART" id="SM00249">
    <property type="entry name" value="PHD"/>
    <property type="match status" value="1"/>
</dbReference>
<dbReference type="GeneID" id="9681067"/>
<evidence type="ECO:0000259" key="6">
    <source>
        <dbReference type="PROSITE" id="PS51038"/>
    </source>
</evidence>
<dbReference type="Proteomes" id="UP000001876">
    <property type="component" value="Unassembled WGS sequence"/>
</dbReference>
<dbReference type="InterPro" id="IPR043151">
    <property type="entry name" value="BAH_sf"/>
</dbReference>
<keyword evidence="2 4" id="KW-0863">Zinc-finger</keyword>
<organism evidence="8">
    <name type="scientific">Micromonas pusilla (strain CCMP1545)</name>
    <name type="common">Picoplanktonic green alga</name>
    <dbReference type="NCBI Taxonomy" id="564608"/>
    <lineage>
        <taxon>Eukaryota</taxon>
        <taxon>Viridiplantae</taxon>
        <taxon>Chlorophyta</taxon>
        <taxon>Mamiellophyceae</taxon>
        <taxon>Mamiellales</taxon>
        <taxon>Mamiellaceae</taxon>
        <taxon>Micromonas</taxon>
    </lineage>
</organism>
<dbReference type="InterPro" id="IPR019787">
    <property type="entry name" value="Znf_PHD-finger"/>
</dbReference>
<dbReference type="eggNOG" id="KOG1632">
    <property type="taxonomic scope" value="Eukaryota"/>
</dbReference>
<dbReference type="PROSITE" id="PS50016">
    <property type="entry name" value="ZF_PHD_2"/>
    <property type="match status" value="1"/>
</dbReference>
<dbReference type="OrthoDB" id="494865at2759"/>
<evidence type="ECO:0000256" key="2">
    <source>
        <dbReference type="ARBA" id="ARBA00022771"/>
    </source>
</evidence>
<dbReference type="SMART" id="SM00439">
    <property type="entry name" value="BAH"/>
    <property type="match status" value="1"/>
</dbReference>
<feature type="domain" description="BAH" evidence="6">
    <location>
        <begin position="1"/>
        <end position="86"/>
    </location>
</feature>
<name>C1MGF2_MICPC</name>
<dbReference type="InterPro" id="IPR011011">
    <property type="entry name" value="Znf_FYVE_PHD"/>
</dbReference>
<keyword evidence="3" id="KW-0862">Zinc</keyword>
<evidence type="ECO:0000256" key="1">
    <source>
        <dbReference type="ARBA" id="ARBA00022723"/>
    </source>
</evidence>
<gene>
    <name evidence="7" type="ORF">MICPUCDRAFT_30544</name>
</gene>
<evidence type="ECO:0000313" key="7">
    <source>
        <dbReference type="EMBL" id="EEH60015.1"/>
    </source>
</evidence>